<dbReference type="PROSITE" id="PS50075">
    <property type="entry name" value="CARRIER"/>
    <property type="match status" value="1"/>
</dbReference>
<evidence type="ECO:0000256" key="2">
    <source>
        <dbReference type="ARBA" id="ARBA00022553"/>
    </source>
</evidence>
<evidence type="ECO:0000259" key="7">
    <source>
        <dbReference type="PROSITE" id="PS52004"/>
    </source>
</evidence>
<dbReference type="Gene3D" id="3.40.50.720">
    <property type="entry name" value="NAD(P)-binding Rossmann-like Domain"/>
    <property type="match status" value="1"/>
</dbReference>
<dbReference type="InterPro" id="IPR020807">
    <property type="entry name" value="PKS_DH"/>
</dbReference>
<dbReference type="InterPro" id="IPR013968">
    <property type="entry name" value="PKS_KR"/>
</dbReference>
<dbReference type="CDD" id="cd08955">
    <property type="entry name" value="KR_2_FAS_SDR_x"/>
    <property type="match status" value="1"/>
</dbReference>
<dbReference type="Gene3D" id="3.40.366.10">
    <property type="entry name" value="Malonyl-Coenzyme A Acyl Carrier Protein, domain 2"/>
    <property type="match status" value="1"/>
</dbReference>
<dbReference type="InterPro" id="IPR020841">
    <property type="entry name" value="PKS_Beta-ketoAc_synthase_dom"/>
</dbReference>
<dbReference type="InterPro" id="IPR036736">
    <property type="entry name" value="ACP-like_sf"/>
</dbReference>
<dbReference type="Pfam" id="PF21089">
    <property type="entry name" value="PKS_DH_N"/>
    <property type="match status" value="1"/>
</dbReference>
<evidence type="ECO:0008006" key="11">
    <source>
        <dbReference type="Google" id="ProtNLM"/>
    </source>
</evidence>
<feature type="domain" description="PKS/mFAS DH" evidence="8">
    <location>
        <begin position="915"/>
        <end position="1192"/>
    </location>
</feature>
<dbReference type="InterPro" id="IPR049900">
    <property type="entry name" value="PKS_mFAS_DH"/>
</dbReference>
<dbReference type="RefSeq" id="WP_068743918.1">
    <property type="nucleotide sequence ID" value="NZ_LSRE01000003.1"/>
</dbReference>
<dbReference type="Proteomes" id="UP000070409">
    <property type="component" value="Unassembled WGS sequence"/>
</dbReference>
<organism evidence="9 10">
    <name type="scientific">Tsukamurella pseudospumae</name>
    <dbReference type="NCBI Taxonomy" id="239498"/>
    <lineage>
        <taxon>Bacteria</taxon>
        <taxon>Bacillati</taxon>
        <taxon>Actinomycetota</taxon>
        <taxon>Actinomycetes</taxon>
        <taxon>Mycobacteriales</taxon>
        <taxon>Tsukamurellaceae</taxon>
        <taxon>Tsukamurella</taxon>
    </lineage>
</organism>
<dbReference type="InterPro" id="IPR016039">
    <property type="entry name" value="Thiolase-like"/>
</dbReference>
<dbReference type="InterPro" id="IPR049551">
    <property type="entry name" value="PKS_DH_C"/>
</dbReference>
<evidence type="ECO:0000259" key="8">
    <source>
        <dbReference type="PROSITE" id="PS52019"/>
    </source>
</evidence>
<feature type="active site" description="Proton acceptor; for dehydratase activity" evidence="5">
    <location>
        <position position="948"/>
    </location>
</feature>
<gene>
    <name evidence="9" type="ORF">AXK61_14065</name>
</gene>
<dbReference type="InterPro" id="IPR014030">
    <property type="entry name" value="Ketoacyl_synth_N"/>
</dbReference>
<sequence>MTHGEGRSSGDQGQWRREPIAVVGIGCRLPGGVRSATDFWNLLDEGRDAIVDIPEDRWSRERYYEPERTPGKSRVQRGGFLTDPIDEFDAAFFGISPIEANSMDPQQRLLLEVAWESIEDAGLRAEDLEGSTTSVFTGGFTLDYGQMQFSPNPAEAPTVAAHTATGVVMTMLSNRISHAFDLLGPSMSVDTACSSSLVAIHLACQSIWNGESELALAGGVNLMLSPNFTVAASTGGFLSPTSTSRAFDAAANGYVRGEGAALVVLKPLARALADGDHVYATVLGTGVSQDGRTNGITVPNGESQRLAIESALASAHVSPASIDYVEAHGTGTPVGDPIEANALGVAYRGERAADRPLLIGSAKTNLGHLEAAAGVVGFIKSVLALAHRHVPRHLNLENLNSEIDLDDLRLRITTSPADLPVDGPIRAGVNSFGFGGTNAHVILESAPAPTDPEASPTTPDGSRRDGIAAILPLAARGDAALAALAGRYSDLVAAEDGTTALVRALAHRRSAHRQARLAVVTGSVAETVEALAAAAADMPHERVHTGTALDDARPLAFVYTGMGPQWWGMARGLLQHNSVFRAAVQECNAAITPRIGFSLVAELLADQQSSRMHESVVAQITNFAVQYGLTRLWESFGVRPDLIVGHSAGEVAAALAAGALSFDDAITVIVHRSRLQHLASGEGRLLAVALSEAEAGKIPEVADGTVELAAINSPDSVALVGSVSALEAIAARLEAYDVFARLVPGDVPYHSRGMDPLEAEVRSSLESLAPGCPRTPLYSTVTGARVAEDGSQPHDAEYWWRNIRRPVLFGAAADAMLADGAVTFVEIGPTAVLGRSIGETAAARAATAASVTSLRRDGDDAQSFAAALAQLWVRGIDVDWTPLAPRSAARALPGYPWQRARYWSEGESGRRDRLAKTVEPYLGNRTEGALPAWRRLLDGTAPRSLADHVVHGATLFPGAGFIEIAAEVARDEYDATSCTLVDVTFEAALLHRGGTYLVDTSLDAATGRITIHGRLPEASRWVRHASATLQPAPSVGTRIDVGVDPALDAVDQVELYRAFDRAGFSYGPSFQLLHDVRIGDGAATARIREVAEEPVADRAPILEPSVLDAAFQLLLPLALRRDETARLLPVGADRVVIHERPQGPLIVRATAHPDAGDPTRIAGDVTIATEDGRVVVEVEGFTVLVQSDATAPQRVGTDWVYEQTWEPQPADDGERRAATGTWLLLADDTGTAARLAERLTAAGGTPVLVPAGSVSDGAVPPGDRTALSDLLDRTVPGEGLRGIVHLWSLDRDHTSPADSLRWTAHDAVLSIVHLAAELDQREIAAPTYVVTAGAQPIGGAMSDRGLVQSSILGVGRVLHHELKGLESRLVDLDPEDVDGSIALLADELAISGSEEDQVAFRGGERLVARLYPSTRSGGRIPARMRADGAYLVTGGLGALGRLVLVSLAERGAGHVVVTSRSGLPPREEWDSLTDPTQRDAVRTVRAAEAAGASVHVVAVDVTDATALGAVLDLLLESGVPPLRGVIHSAGAVEDQILVRMTEEQVDRVVRPKVLGAWALHEATAGAPLDFFALFSSISAVIPSPGQGNYAAGNAFLDSLAHYRRARNLPGLSINWGPWDAGMIASLGLRELYGQRGIDLIEPETGMTLLGELLGSSEVQQGVVSAHWPTVVTNYALTPVLVAHLGRGDDDGGGDDGSVLDRLHAATPAERPSIAADGVRHTVSQVLRMAEEHIPDEEPLGRLGVDSMLATELRIRLEQHFGTAPTIAFLLDGATTVAGIGAELLHALDMTSHDAEVDDLAALLADLNDDAVAALLTGAETTDPTAEAPVD</sequence>
<dbReference type="SUPFAM" id="SSF47336">
    <property type="entry name" value="ACP-like"/>
    <property type="match status" value="1"/>
</dbReference>
<evidence type="ECO:0000313" key="10">
    <source>
        <dbReference type="Proteomes" id="UP000070409"/>
    </source>
</evidence>
<dbReference type="InterPro" id="IPR001227">
    <property type="entry name" value="Ac_transferase_dom_sf"/>
</dbReference>
<evidence type="ECO:0000256" key="1">
    <source>
        <dbReference type="ARBA" id="ARBA00022450"/>
    </source>
</evidence>
<protein>
    <recommendedName>
        <fullName evidence="11">Carrier domain-containing protein</fullName>
    </recommendedName>
</protein>
<reference evidence="9 10" key="1">
    <citation type="submission" date="2016-02" db="EMBL/GenBank/DDBJ databases">
        <authorList>
            <person name="Teng J.L."/>
            <person name="Tang Y."/>
            <person name="Huang Y."/>
            <person name="Guo F."/>
            <person name="Wei W."/>
            <person name="Chen J.H."/>
            <person name="Wong S.Y."/>
            <person name="Lau S.K."/>
            <person name="Woo P.C."/>
        </authorList>
    </citation>
    <scope>NUCLEOTIDE SEQUENCE [LARGE SCALE GENOMIC DNA]</scope>
    <source>
        <strain evidence="9 10">JCM 13375</strain>
    </source>
</reference>
<evidence type="ECO:0000256" key="4">
    <source>
        <dbReference type="ARBA" id="ARBA00023268"/>
    </source>
</evidence>
<name>A0A137ZR91_9ACTN</name>
<dbReference type="InterPro" id="IPR018201">
    <property type="entry name" value="Ketoacyl_synth_AS"/>
</dbReference>
<dbReference type="Gene3D" id="3.10.129.120">
    <property type="match status" value="1"/>
</dbReference>
<dbReference type="InterPro" id="IPR036291">
    <property type="entry name" value="NAD(P)-bd_dom_sf"/>
</dbReference>
<dbReference type="InterPro" id="IPR009081">
    <property type="entry name" value="PP-bd_ACP"/>
</dbReference>
<dbReference type="Gene3D" id="1.10.1200.10">
    <property type="entry name" value="ACP-like"/>
    <property type="match status" value="1"/>
</dbReference>
<dbReference type="PANTHER" id="PTHR43775">
    <property type="entry name" value="FATTY ACID SYNTHASE"/>
    <property type="match status" value="1"/>
</dbReference>
<dbReference type="PANTHER" id="PTHR43775:SF37">
    <property type="entry name" value="SI:DKEY-61P9.11"/>
    <property type="match status" value="1"/>
</dbReference>
<evidence type="ECO:0000256" key="5">
    <source>
        <dbReference type="PROSITE-ProRule" id="PRU01363"/>
    </source>
</evidence>
<dbReference type="InterPro" id="IPR016036">
    <property type="entry name" value="Malonyl_transacylase_ACP-bd"/>
</dbReference>
<evidence type="ECO:0000313" key="9">
    <source>
        <dbReference type="EMBL" id="KXP00722.1"/>
    </source>
</evidence>
<dbReference type="CDD" id="cd00833">
    <property type="entry name" value="PKS"/>
    <property type="match status" value="1"/>
</dbReference>
<dbReference type="InterPro" id="IPR020806">
    <property type="entry name" value="PKS_PP-bd"/>
</dbReference>
<dbReference type="InterPro" id="IPR016035">
    <property type="entry name" value="Acyl_Trfase/lysoPLipase"/>
</dbReference>
<dbReference type="Pfam" id="PF00698">
    <property type="entry name" value="Acyl_transf_1"/>
    <property type="match status" value="1"/>
</dbReference>
<dbReference type="SUPFAM" id="SSF55048">
    <property type="entry name" value="Probable ACP-binding domain of malonyl-CoA ACP transacylase"/>
    <property type="match status" value="1"/>
</dbReference>
<dbReference type="SUPFAM" id="SSF51735">
    <property type="entry name" value="NAD(P)-binding Rossmann-fold domains"/>
    <property type="match status" value="2"/>
</dbReference>
<keyword evidence="3" id="KW-0808">Transferase</keyword>
<keyword evidence="4" id="KW-0511">Multifunctional enzyme</keyword>
<dbReference type="SUPFAM" id="SSF52151">
    <property type="entry name" value="FabD/lysophospholipase-like"/>
    <property type="match status" value="1"/>
</dbReference>
<dbReference type="PROSITE" id="PS52004">
    <property type="entry name" value="KS3_2"/>
    <property type="match status" value="1"/>
</dbReference>
<dbReference type="SMART" id="SM00825">
    <property type="entry name" value="PKS_KS"/>
    <property type="match status" value="1"/>
</dbReference>
<feature type="domain" description="Ketosynthase family 3 (KS3)" evidence="7">
    <location>
        <begin position="17"/>
        <end position="445"/>
    </location>
</feature>
<dbReference type="InterPro" id="IPR014043">
    <property type="entry name" value="Acyl_transferase_dom"/>
</dbReference>
<dbReference type="SMART" id="SM00827">
    <property type="entry name" value="PKS_AT"/>
    <property type="match status" value="1"/>
</dbReference>
<comment type="caution">
    <text evidence="9">The sequence shown here is derived from an EMBL/GenBank/DDBJ whole genome shotgun (WGS) entry which is preliminary data.</text>
</comment>
<dbReference type="InterPro" id="IPR050091">
    <property type="entry name" value="PKS_NRPS_Biosynth_Enz"/>
</dbReference>
<proteinExistence type="predicted"/>
<dbReference type="InterPro" id="IPR014031">
    <property type="entry name" value="Ketoacyl_synth_C"/>
</dbReference>
<dbReference type="PROSITE" id="PS52019">
    <property type="entry name" value="PKS_MFAS_DH"/>
    <property type="match status" value="1"/>
</dbReference>
<dbReference type="Pfam" id="PF14765">
    <property type="entry name" value="PS-DH"/>
    <property type="match status" value="1"/>
</dbReference>
<dbReference type="InterPro" id="IPR057326">
    <property type="entry name" value="KR_dom"/>
</dbReference>
<feature type="active site" description="Proton donor; for dehydratase activity" evidence="5">
    <location>
        <position position="1108"/>
    </location>
</feature>
<keyword evidence="1" id="KW-0596">Phosphopantetheine</keyword>
<dbReference type="Pfam" id="PF16197">
    <property type="entry name" value="KAsynt_C_assoc"/>
    <property type="match status" value="1"/>
</dbReference>
<keyword evidence="2" id="KW-0597">Phosphoprotein</keyword>
<dbReference type="PROSITE" id="PS00606">
    <property type="entry name" value="KS3_1"/>
    <property type="match status" value="1"/>
</dbReference>
<dbReference type="EMBL" id="LSRE01000003">
    <property type="protein sequence ID" value="KXP00722.1"/>
    <property type="molecule type" value="Genomic_DNA"/>
</dbReference>
<dbReference type="Pfam" id="PF00109">
    <property type="entry name" value="ketoacyl-synt"/>
    <property type="match status" value="1"/>
</dbReference>
<feature type="region of interest" description="C-terminal hotdog fold" evidence="5">
    <location>
        <begin position="1047"/>
        <end position="1192"/>
    </location>
</feature>
<dbReference type="Gene3D" id="3.40.47.10">
    <property type="match status" value="1"/>
</dbReference>
<dbReference type="Pfam" id="PF00550">
    <property type="entry name" value="PP-binding"/>
    <property type="match status" value="1"/>
</dbReference>
<feature type="region of interest" description="N-terminal hotdog fold" evidence="5">
    <location>
        <begin position="915"/>
        <end position="1036"/>
    </location>
</feature>
<keyword evidence="10" id="KW-1185">Reference proteome</keyword>
<dbReference type="SMART" id="SM00826">
    <property type="entry name" value="PKS_DH"/>
    <property type="match status" value="1"/>
</dbReference>
<dbReference type="Pfam" id="PF02801">
    <property type="entry name" value="Ketoacyl-synt_C"/>
    <property type="match status" value="1"/>
</dbReference>
<dbReference type="Gene3D" id="3.10.129.10">
    <property type="entry name" value="Hotdog Thioesterase"/>
    <property type="match status" value="1"/>
</dbReference>
<dbReference type="SUPFAM" id="SSF53901">
    <property type="entry name" value="Thiolase-like"/>
    <property type="match status" value="1"/>
</dbReference>
<dbReference type="Pfam" id="PF08659">
    <property type="entry name" value="KR"/>
    <property type="match status" value="1"/>
</dbReference>
<feature type="domain" description="Carrier" evidence="6">
    <location>
        <begin position="1712"/>
        <end position="1787"/>
    </location>
</feature>
<dbReference type="SMART" id="SM00822">
    <property type="entry name" value="PKS_KR"/>
    <property type="match status" value="1"/>
</dbReference>
<dbReference type="InterPro" id="IPR049552">
    <property type="entry name" value="PKS_DH_N"/>
</dbReference>
<evidence type="ECO:0000259" key="6">
    <source>
        <dbReference type="PROSITE" id="PS50075"/>
    </source>
</evidence>
<dbReference type="InterPro" id="IPR032821">
    <property type="entry name" value="PKS_assoc"/>
</dbReference>
<accession>A0A137ZR91</accession>
<evidence type="ECO:0000256" key="3">
    <source>
        <dbReference type="ARBA" id="ARBA00022679"/>
    </source>
</evidence>
<dbReference type="Gene3D" id="3.30.70.3290">
    <property type="match status" value="1"/>
</dbReference>
<dbReference type="SMART" id="SM00823">
    <property type="entry name" value="PKS_PP"/>
    <property type="match status" value="1"/>
</dbReference>